<keyword evidence="6" id="KW-1185">Reference proteome</keyword>
<dbReference type="GO" id="GO:0010181">
    <property type="term" value="F:FMN binding"/>
    <property type="evidence" value="ECO:0007669"/>
    <property type="project" value="TreeGrafter"/>
</dbReference>
<feature type="region of interest" description="Disordered" evidence="3">
    <location>
        <begin position="760"/>
        <end position="873"/>
    </location>
</feature>
<organism evidence="5 6">
    <name type="scientific">Cryoendolithus antarcticus</name>
    <dbReference type="NCBI Taxonomy" id="1507870"/>
    <lineage>
        <taxon>Eukaryota</taxon>
        <taxon>Fungi</taxon>
        <taxon>Dikarya</taxon>
        <taxon>Ascomycota</taxon>
        <taxon>Pezizomycotina</taxon>
        <taxon>Dothideomycetes</taxon>
        <taxon>Dothideomycetidae</taxon>
        <taxon>Cladosporiales</taxon>
        <taxon>Cladosporiaceae</taxon>
        <taxon>Cryoendolithus</taxon>
    </lineage>
</organism>
<feature type="compositionally biased region" description="Acidic residues" evidence="3">
    <location>
        <begin position="824"/>
        <end position="833"/>
    </location>
</feature>
<dbReference type="InterPro" id="IPR000560">
    <property type="entry name" value="His_Pase_clade-2"/>
</dbReference>
<proteinExistence type="inferred from homology"/>
<dbReference type="STRING" id="1507870.A0A1V8SV04"/>
<name>A0A1V8SV04_9PEZI</name>
<dbReference type="Pfam" id="PF00328">
    <property type="entry name" value="His_Phos_2"/>
    <property type="match status" value="1"/>
</dbReference>
<dbReference type="EMBL" id="NAJO01000026">
    <property type="protein sequence ID" value="OQO02828.1"/>
    <property type="molecule type" value="Genomic_DNA"/>
</dbReference>
<comment type="caution">
    <text evidence="5">The sequence shown here is derived from an EMBL/GenBank/DDBJ whole genome shotgun (WGS) entry which is preliminary data.</text>
</comment>
<evidence type="ECO:0000256" key="1">
    <source>
        <dbReference type="ARBA" id="ARBA00022993"/>
    </source>
</evidence>
<dbReference type="GO" id="GO:0015937">
    <property type="term" value="P:coenzyme A biosynthetic process"/>
    <property type="evidence" value="ECO:0007669"/>
    <property type="project" value="UniProtKB-KW"/>
</dbReference>
<dbReference type="PANTHER" id="PTHR14359">
    <property type="entry name" value="HOMO-OLIGOMERIC FLAVIN CONTAINING CYS DECARBOXYLASE FAMILY"/>
    <property type="match status" value="1"/>
</dbReference>
<gene>
    <name evidence="5" type="ORF">B0A48_11111</name>
</gene>
<evidence type="ECO:0000313" key="5">
    <source>
        <dbReference type="EMBL" id="OQO02828.1"/>
    </source>
</evidence>
<dbReference type="PANTHER" id="PTHR14359:SF6">
    <property type="entry name" value="PHOSPHOPANTOTHENOYLCYSTEINE DECARBOXYLASE"/>
    <property type="match status" value="1"/>
</dbReference>
<sequence length="873" mass="95936">MIRDIIYGIAVCIHVLITLFPKLRPDLSDKRRLTPKSAPILRAADHHDDGKHHLLLAATGSVATIKIPLIIEALGKHRDLSIRLLLSHSAAKFLQSQSAEQPSLASIAALPNVDGIYFDEDEWRKPWVRGDSILHIELRRWADSMVIAPLSANSLAKISQGFSDSIITSVIRAWDHSGLIDGARPGVTLPYPPSLIVSELEKLPEQFRHGRKGIIVAPAMNTAMWTHPVTAKQIAVLDGEWGVSVGGWFEVLRPVEKTLACGDTGSGAMRDWREIVSVVEDRLRLAQANVNSLSSAINGTGIYGFIFNSSQGPLNTYNWCNMPHVNKETYSRANSSYKLQYVEVIHRHHKRTPYAANTFPREQYAWYCSDEGLFYGGKPINPAGNLSADTYWNVYTSPSNPLAPTGFNGTCQFPQITRGGLDDSHQHGVDLKAVYHDLLHFLPSSYDAKTVSYRVTNNVITSQVASMLTVGMWPTLSKKDTPLLIQPASIDSLEPAYTCSAGSALFSSYGVGSTKSAWLAHLTASAPLFSRLDALSGISPSSTDWHKSYDHYFDNLSARLCHDKALPCNINNTADCVSQAEANEVFRLGEYEYSFIYRDSPQSLQASTASYGIWIAELAQNLRHAAGLGPPALTGSDSVKYRHNVAHDGSISRLLSILQLEQMVWPGMGSEVVFELYTKEKCYFVRVLWGGQILKSSHPAFGLMEMVPLGTLLGYFDGLLANSIPYQAFNMTRTHKVTDRDHVGLANGTAAAEEHLPRYFGKAGRSGDDPAGTKKQGNGKGNWGKDGMSELEDYDYNPAKPRRRTNSMSSAAGHNLFKSKYEASDPEAIIEFDSELHGAMDEEHNELEKMSTSSSADTTGSVEEEEAVAGAKQ</sequence>
<comment type="similarity">
    <text evidence="2">Belongs to the HFCD (homooligomeric flavin containing Cys decarboxylase) superfamily.</text>
</comment>
<dbReference type="GO" id="GO:0071513">
    <property type="term" value="C:phosphopantothenoylcysteine decarboxylase complex"/>
    <property type="evidence" value="ECO:0007669"/>
    <property type="project" value="TreeGrafter"/>
</dbReference>
<dbReference type="Gene3D" id="3.40.50.1240">
    <property type="entry name" value="Phosphoglycerate mutase-like"/>
    <property type="match status" value="1"/>
</dbReference>
<reference evidence="6" key="1">
    <citation type="submission" date="2017-03" db="EMBL/GenBank/DDBJ databases">
        <title>Genomes of endolithic fungi from Antarctica.</title>
        <authorList>
            <person name="Coleine C."/>
            <person name="Masonjones S."/>
            <person name="Stajich J.E."/>
        </authorList>
    </citation>
    <scope>NUCLEOTIDE SEQUENCE [LARGE SCALE GENOMIC DNA]</scope>
    <source>
        <strain evidence="6">CCFEE 5527</strain>
    </source>
</reference>
<feature type="domain" description="Flavoprotein" evidence="4">
    <location>
        <begin position="53"/>
        <end position="282"/>
    </location>
</feature>
<dbReference type="SUPFAM" id="SSF53254">
    <property type="entry name" value="Phosphoglycerate mutase-like"/>
    <property type="match status" value="1"/>
</dbReference>
<dbReference type="SUPFAM" id="SSF52507">
    <property type="entry name" value="Homo-oligomeric flavin-containing Cys decarboxylases, HFCD"/>
    <property type="match status" value="1"/>
</dbReference>
<dbReference type="Proteomes" id="UP000192596">
    <property type="component" value="Unassembled WGS sequence"/>
</dbReference>
<dbReference type="InterPro" id="IPR029033">
    <property type="entry name" value="His_PPase_superfam"/>
</dbReference>
<dbReference type="GO" id="GO:0004633">
    <property type="term" value="F:phosphopantothenoylcysteine decarboxylase activity"/>
    <property type="evidence" value="ECO:0007669"/>
    <property type="project" value="TreeGrafter"/>
</dbReference>
<dbReference type="Pfam" id="PF02441">
    <property type="entry name" value="Flavoprotein"/>
    <property type="match status" value="1"/>
</dbReference>
<evidence type="ECO:0000313" key="6">
    <source>
        <dbReference type="Proteomes" id="UP000192596"/>
    </source>
</evidence>
<feature type="compositionally biased region" description="Basic and acidic residues" evidence="3">
    <location>
        <begin position="834"/>
        <end position="849"/>
    </location>
</feature>
<feature type="compositionally biased region" description="Polar residues" evidence="3">
    <location>
        <begin position="850"/>
        <end position="861"/>
    </location>
</feature>
<dbReference type="OrthoDB" id="10262962at2759"/>
<evidence type="ECO:0000256" key="2">
    <source>
        <dbReference type="ARBA" id="ARBA00038350"/>
    </source>
</evidence>
<dbReference type="Gene3D" id="3.40.50.1950">
    <property type="entry name" value="Flavin prenyltransferase-like"/>
    <property type="match status" value="1"/>
</dbReference>
<accession>A0A1V8SV04</accession>
<dbReference type="InterPro" id="IPR003382">
    <property type="entry name" value="Flavoprotein"/>
</dbReference>
<protein>
    <recommendedName>
        <fullName evidence="4">Flavoprotein domain-containing protein</fullName>
    </recommendedName>
</protein>
<dbReference type="AlphaFoldDB" id="A0A1V8SV04"/>
<evidence type="ECO:0000256" key="3">
    <source>
        <dbReference type="SAM" id="MobiDB-lite"/>
    </source>
</evidence>
<keyword evidence="1" id="KW-0173">Coenzyme A biosynthesis</keyword>
<evidence type="ECO:0000259" key="4">
    <source>
        <dbReference type="Pfam" id="PF02441"/>
    </source>
</evidence>
<dbReference type="InParanoid" id="A0A1V8SV04"/>
<dbReference type="InterPro" id="IPR036551">
    <property type="entry name" value="Flavin_trans-like"/>
</dbReference>